<protein>
    <submittedName>
        <fullName evidence="4">Uncharacterized protein</fullName>
    </submittedName>
</protein>
<evidence type="ECO:0000256" key="1">
    <source>
        <dbReference type="SAM" id="Coils"/>
    </source>
</evidence>
<evidence type="ECO:0000256" key="3">
    <source>
        <dbReference type="SAM" id="Phobius"/>
    </source>
</evidence>
<evidence type="ECO:0000256" key="2">
    <source>
        <dbReference type="SAM" id="MobiDB-lite"/>
    </source>
</evidence>
<dbReference type="AlphaFoldDB" id="X6LFF6"/>
<keyword evidence="3" id="KW-0812">Transmembrane</keyword>
<gene>
    <name evidence="4" type="ORF">RFI_37616</name>
</gene>
<keyword evidence="5" id="KW-1185">Reference proteome</keyword>
<comment type="caution">
    <text evidence="4">The sequence shown here is derived from an EMBL/GenBank/DDBJ whole genome shotgun (WGS) entry which is preliminary data.</text>
</comment>
<feature type="region of interest" description="Disordered" evidence="2">
    <location>
        <begin position="1"/>
        <end position="23"/>
    </location>
</feature>
<evidence type="ECO:0000313" key="4">
    <source>
        <dbReference type="EMBL" id="ETN99851.1"/>
    </source>
</evidence>
<feature type="transmembrane region" description="Helical" evidence="3">
    <location>
        <begin position="276"/>
        <end position="294"/>
    </location>
</feature>
<reference evidence="4 5" key="1">
    <citation type="journal article" date="2013" name="Curr. Biol.">
        <title>The Genome of the Foraminiferan Reticulomyxa filosa.</title>
        <authorList>
            <person name="Glockner G."/>
            <person name="Hulsmann N."/>
            <person name="Schleicher M."/>
            <person name="Noegel A.A."/>
            <person name="Eichinger L."/>
            <person name="Gallinger C."/>
            <person name="Pawlowski J."/>
            <person name="Sierra R."/>
            <person name="Euteneuer U."/>
            <person name="Pillet L."/>
            <person name="Moustafa A."/>
            <person name="Platzer M."/>
            <person name="Groth M."/>
            <person name="Szafranski K."/>
            <person name="Schliwa M."/>
        </authorList>
    </citation>
    <scope>NUCLEOTIDE SEQUENCE [LARGE SCALE GENOMIC DNA]</scope>
</reference>
<dbReference type="EMBL" id="ASPP01042711">
    <property type="protein sequence ID" value="ETN99851.1"/>
    <property type="molecule type" value="Genomic_DNA"/>
</dbReference>
<name>X6LFF6_RETFI</name>
<accession>X6LFF6</accession>
<proteinExistence type="predicted"/>
<evidence type="ECO:0000313" key="5">
    <source>
        <dbReference type="Proteomes" id="UP000023152"/>
    </source>
</evidence>
<keyword evidence="1" id="KW-0175">Coiled coil</keyword>
<dbReference type="Proteomes" id="UP000023152">
    <property type="component" value="Unassembled WGS sequence"/>
</dbReference>
<keyword evidence="3" id="KW-0472">Membrane</keyword>
<keyword evidence="3" id="KW-1133">Transmembrane helix</keyword>
<organism evidence="4 5">
    <name type="scientific">Reticulomyxa filosa</name>
    <dbReference type="NCBI Taxonomy" id="46433"/>
    <lineage>
        <taxon>Eukaryota</taxon>
        <taxon>Sar</taxon>
        <taxon>Rhizaria</taxon>
        <taxon>Retaria</taxon>
        <taxon>Foraminifera</taxon>
        <taxon>Monothalamids</taxon>
        <taxon>Reticulomyxidae</taxon>
        <taxon>Reticulomyxa</taxon>
    </lineage>
</organism>
<feature type="coiled-coil region" evidence="1">
    <location>
        <begin position="199"/>
        <end position="238"/>
    </location>
</feature>
<sequence length="316" mass="36660">MSQPSKKPTTPLRGGDISYPATTRQSSNAIISSNSGTLHSPAGGRSQVNMRITDDNGEAFKGHVRYKKPQKMFHSNEFKTRFIVLDPNGRLFRIYRDSQEYEKTPNAQPQKAKRAYSNSSLFEEFVRSVYFETDLNFRCAALQLINAALGYMPEIDERSPLTTPTKKIQEFKEKSQLLQELQLMQEGGFPSFELMKKWLSLAEDEVEHEEVRLSKQEMETLRSQLDESKRELIKLQTQMNWMKLKHATKTQLMSLQIDILKKRHMVNININTNISITNPMIILLFYVYIIFFFLKEIRHNCRANQASAINAGRQIR</sequence>